<proteinExistence type="predicted"/>
<dbReference type="EMBL" id="CP032568">
    <property type="protein sequence ID" value="AYF73749.1"/>
    <property type="molecule type" value="Genomic_DNA"/>
</dbReference>
<dbReference type="GO" id="GO:1901137">
    <property type="term" value="P:carbohydrate derivative biosynthetic process"/>
    <property type="evidence" value="ECO:0007669"/>
    <property type="project" value="UniProtKB-ARBA"/>
</dbReference>
<dbReference type="SUPFAM" id="SSF53756">
    <property type="entry name" value="UDP-Glycosyltransferase/glycogen phosphorylase"/>
    <property type="match status" value="1"/>
</dbReference>
<evidence type="ECO:0000313" key="6">
    <source>
        <dbReference type="Proteomes" id="UP000267164"/>
    </source>
</evidence>
<dbReference type="InterPro" id="IPR028098">
    <property type="entry name" value="Glyco_trans_4-like_N"/>
</dbReference>
<feature type="domain" description="Glycosyl transferase family 1" evidence="3">
    <location>
        <begin position="196"/>
        <end position="354"/>
    </location>
</feature>
<dbReference type="RefSeq" id="WP_120735675.1">
    <property type="nucleotide sequence ID" value="NZ_CP032568.1"/>
</dbReference>
<sequence length="407" mass="43772">MTTPTAVFLAHTAAPSGAELATLRLVSAMPETRTAIVYAADGPMLRLAAERGIQTRVVRSDFDSRAMTIDKAGVRSLVAGGLGLLRLGWRIGATLRELDATVLVAGSTKAMLMGAVAARRARIPLVWHVHDRISGDYFGRTLALIIRLLGWTLARGVIANSRGTLASLYTWRRAALVAYPGVEFPAEGDGTERDQRPARETVIAVVGRLAPWKGQDLFLRALADVKIQPREVFLVGGTFFDEEHYRAELETLATALGLPVTFTGHVDDPEAYLRHADILVHCSVLPEPFGQVVVEGMRAGCAVVATRPGGPEEIVEPGVNGLLVPAGDRAALTSALDTLIADQELRAKLADAARVRARDFDVAESGRQVTAFLGDPRVAGAPLGMSSYFSGMSSYFSGRLRRRWPRG</sequence>
<dbReference type="Proteomes" id="UP000267164">
    <property type="component" value="Chromosome"/>
</dbReference>
<keyword evidence="6" id="KW-1185">Reference proteome</keyword>
<dbReference type="PANTHER" id="PTHR45947">
    <property type="entry name" value="SULFOQUINOVOSYL TRANSFERASE SQD2"/>
    <property type="match status" value="1"/>
</dbReference>
<dbReference type="InterPro" id="IPR001296">
    <property type="entry name" value="Glyco_trans_1"/>
</dbReference>
<evidence type="ECO:0000259" key="4">
    <source>
        <dbReference type="Pfam" id="PF13439"/>
    </source>
</evidence>
<dbReference type="GO" id="GO:1903509">
    <property type="term" value="P:liposaccharide metabolic process"/>
    <property type="evidence" value="ECO:0007669"/>
    <property type="project" value="UniProtKB-ARBA"/>
</dbReference>
<name>A0A386ZB78_9NOCA</name>
<dbReference type="GO" id="GO:0016758">
    <property type="term" value="F:hexosyltransferase activity"/>
    <property type="evidence" value="ECO:0007669"/>
    <property type="project" value="TreeGrafter"/>
</dbReference>
<gene>
    <name evidence="5" type="ORF">D7D52_07620</name>
</gene>
<dbReference type="CDD" id="cd03801">
    <property type="entry name" value="GT4_PimA-like"/>
    <property type="match status" value="1"/>
</dbReference>
<dbReference type="InterPro" id="IPR050194">
    <property type="entry name" value="Glycosyltransferase_grp1"/>
</dbReference>
<feature type="domain" description="Glycosyltransferase subfamily 4-like N-terminal" evidence="4">
    <location>
        <begin position="48"/>
        <end position="172"/>
    </location>
</feature>
<organism evidence="5 6">
    <name type="scientific">Nocardia yunnanensis</name>
    <dbReference type="NCBI Taxonomy" id="2382165"/>
    <lineage>
        <taxon>Bacteria</taxon>
        <taxon>Bacillati</taxon>
        <taxon>Actinomycetota</taxon>
        <taxon>Actinomycetes</taxon>
        <taxon>Mycobacteriales</taxon>
        <taxon>Nocardiaceae</taxon>
        <taxon>Nocardia</taxon>
    </lineage>
</organism>
<dbReference type="KEGG" id="nyu:D7D52_07620"/>
<reference evidence="5 6" key="1">
    <citation type="submission" date="2018-09" db="EMBL/GenBank/DDBJ databases">
        <title>Nocardia yunnanensis sp. nov., an actinomycete isolated from a soil sample.</title>
        <authorList>
            <person name="Zhang J."/>
        </authorList>
    </citation>
    <scope>NUCLEOTIDE SEQUENCE [LARGE SCALE GENOMIC DNA]</scope>
    <source>
        <strain evidence="5 6">CFHS0054</strain>
    </source>
</reference>
<dbReference type="Pfam" id="PF00534">
    <property type="entry name" value="Glycos_transf_1"/>
    <property type="match status" value="1"/>
</dbReference>
<dbReference type="Gene3D" id="3.40.50.2000">
    <property type="entry name" value="Glycogen Phosphorylase B"/>
    <property type="match status" value="2"/>
</dbReference>
<evidence type="ECO:0000313" key="5">
    <source>
        <dbReference type="EMBL" id="AYF73749.1"/>
    </source>
</evidence>
<protein>
    <submittedName>
        <fullName evidence="5">Glycosyltransferase family 1 protein</fullName>
    </submittedName>
</protein>
<evidence type="ECO:0000256" key="1">
    <source>
        <dbReference type="ARBA" id="ARBA00022676"/>
    </source>
</evidence>
<evidence type="ECO:0000256" key="2">
    <source>
        <dbReference type="ARBA" id="ARBA00022679"/>
    </source>
</evidence>
<dbReference type="AlphaFoldDB" id="A0A386ZB78"/>
<dbReference type="Pfam" id="PF13439">
    <property type="entry name" value="Glyco_transf_4"/>
    <property type="match status" value="1"/>
</dbReference>
<dbReference type="OrthoDB" id="9814612at2"/>
<accession>A0A386ZB78</accession>
<keyword evidence="2 5" id="KW-0808">Transferase</keyword>
<evidence type="ECO:0000259" key="3">
    <source>
        <dbReference type="Pfam" id="PF00534"/>
    </source>
</evidence>
<keyword evidence="1" id="KW-0328">Glycosyltransferase</keyword>
<dbReference type="PANTHER" id="PTHR45947:SF3">
    <property type="entry name" value="SULFOQUINOVOSYL TRANSFERASE SQD2"/>
    <property type="match status" value="1"/>
</dbReference>